<name>A0A7L3QUG6_9SYLV</name>
<dbReference type="AlphaFoldDB" id="A0A7L3QUG6"/>
<dbReference type="InterPro" id="IPR036236">
    <property type="entry name" value="Znf_C2H2_sf"/>
</dbReference>
<accession>A0A7L3QUG6</accession>
<sequence length="89" mass="10324">ECGKGFNQRSQLIFHQMNHTGNKPYECPQCGKRFQTSTQLVVHKRIHSEERPFRCPDCVKGLQAQLLPRHPPAHPHWGEALRASPVWEE</sequence>
<evidence type="ECO:0000256" key="9">
    <source>
        <dbReference type="PROSITE-ProRule" id="PRU00042"/>
    </source>
</evidence>
<dbReference type="SMART" id="SM00355">
    <property type="entry name" value="ZnF_C2H2"/>
    <property type="match status" value="2"/>
</dbReference>
<dbReference type="Pfam" id="PF00096">
    <property type="entry name" value="zf-C2H2"/>
    <property type="match status" value="1"/>
</dbReference>
<dbReference type="GO" id="GO:0008270">
    <property type="term" value="F:zinc ion binding"/>
    <property type="evidence" value="ECO:0007669"/>
    <property type="project" value="UniProtKB-KW"/>
</dbReference>
<evidence type="ECO:0000256" key="8">
    <source>
        <dbReference type="ARBA" id="ARBA00023242"/>
    </source>
</evidence>
<keyword evidence="4 9" id="KW-0863">Zinc-finger</keyword>
<reference evidence="12 13" key="1">
    <citation type="submission" date="2019-09" db="EMBL/GenBank/DDBJ databases">
        <title>Bird 10,000 Genomes (B10K) Project - Family phase.</title>
        <authorList>
            <person name="Zhang G."/>
        </authorList>
    </citation>
    <scope>NUCLEOTIDE SEQUENCE [LARGE SCALE GENOMIC DNA]</scope>
    <source>
        <strain evidence="12">OUT-0056</strain>
        <tissue evidence="12">Blood</tissue>
    </source>
</reference>
<comment type="caution">
    <text evidence="12">The sequence shown here is derived from an EMBL/GenBank/DDBJ whole genome shotgun (WGS) entry which is preliminary data.</text>
</comment>
<dbReference type="InterPro" id="IPR013087">
    <property type="entry name" value="Znf_C2H2_type"/>
</dbReference>
<dbReference type="FunFam" id="3.30.160.60:FF:000295">
    <property type="entry name" value="zinc finger protein 19"/>
    <property type="match status" value="1"/>
</dbReference>
<dbReference type="PANTHER" id="PTHR23226">
    <property type="entry name" value="ZINC FINGER AND SCAN DOMAIN-CONTAINING"/>
    <property type="match status" value="1"/>
</dbReference>
<protein>
    <submittedName>
        <fullName evidence="12">ZNF7 protein</fullName>
    </submittedName>
</protein>
<feature type="domain" description="C2H2-type" evidence="11">
    <location>
        <begin position="1"/>
        <end position="24"/>
    </location>
</feature>
<feature type="non-terminal residue" evidence="12">
    <location>
        <position position="89"/>
    </location>
</feature>
<proteinExistence type="predicted"/>
<dbReference type="PANTHER" id="PTHR23226:SF416">
    <property type="entry name" value="FI01424P"/>
    <property type="match status" value="1"/>
</dbReference>
<dbReference type="FunFam" id="3.30.160.60:FF:000012">
    <property type="entry name" value="RB-associated KRAB zinc finger protein-like"/>
    <property type="match status" value="1"/>
</dbReference>
<evidence type="ECO:0000313" key="13">
    <source>
        <dbReference type="Proteomes" id="UP000524451"/>
    </source>
</evidence>
<dbReference type="GO" id="GO:0000978">
    <property type="term" value="F:RNA polymerase II cis-regulatory region sequence-specific DNA binding"/>
    <property type="evidence" value="ECO:0007669"/>
    <property type="project" value="TreeGrafter"/>
</dbReference>
<dbReference type="GO" id="GO:0005634">
    <property type="term" value="C:nucleus"/>
    <property type="evidence" value="ECO:0007669"/>
    <property type="project" value="UniProtKB-SubCell"/>
</dbReference>
<comment type="subcellular location">
    <subcellularLocation>
        <location evidence="1">Nucleus</location>
    </subcellularLocation>
</comment>
<dbReference type="Gene3D" id="3.30.160.60">
    <property type="entry name" value="Classic Zinc Finger"/>
    <property type="match status" value="2"/>
</dbReference>
<evidence type="ECO:0000259" key="11">
    <source>
        <dbReference type="PROSITE" id="PS50157"/>
    </source>
</evidence>
<evidence type="ECO:0000256" key="10">
    <source>
        <dbReference type="SAM" id="MobiDB-lite"/>
    </source>
</evidence>
<keyword evidence="5" id="KW-0862">Zinc</keyword>
<evidence type="ECO:0000313" key="12">
    <source>
        <dbReference type="EMBL" id="NXV06753.1"/>
    </source>
</evidence>
<gene>
    <name evidence="12" type="primary">Znf7</name>
    <name evidence="12" type="ORF">CETCET_R16172</name>
</gene>
<keyword evidence="8" id="KW-0539">Nucleus</keyword>
<evidence type="ECO:0000256" key="3">
    <source>
        <dbReference type="ARBA" id="ARBA00022737"/>
    </source>
</evidence>
<dbReference type="GO" id="GO:0000981">
    <property type="term" value="F:DNA-binding transcription factor activity, RNA polymerase II-specific"/>
    <property type="evidence" value="ECO:0007669"/>
    <property type="project" value="TreeGrafter"/>
</dbReference>
<feature type="domain" description="C2H2-type" evidence="11">
    <location>
        <begin position="25"/>
        <end position="52"/>
    </location>
</feature>
<evidence type="ECO:0000256" key="5">
    <source>
        <dbReference type="ARBA" id="ARBA00022833"/>
    </source>
</evidence>
<dbReference type="PROSITE" id="PS00028">
    <property type="entry name" value="ZINC_FINGER_C2H2_1"/>
    <property type="match status" value="1"/>
</dbReference>
<evidence type="ECO:0000256" key="1">
    <source>
        <dbReference type="ARBA" id="ARBA00004123"/>
    </source>
</evidence>
<keyword evidence="3" id="KW-0677">Repeat</keyword>
<evidence type="ECO:0000256" key="7">
    <source>
        <dbReference type="ARBA" id="ARBA00023163"/>
    </source>
</evidence>
<keyword evidence="7" id="KW-0804">Transcription</keyword>
<dbReference type="EMBL" id="VZUI01065274">
    <property type="protein sequence ID" value="NXV06753.1"/>
    <property type="molecule type" value="Genomic_DNA"/>
</dbReference>
<keyword evidence="13" id="KW-1185">Reference proteome</keyword>
<keyword evidence="2" id="KW-0479">Metal-binding</keyword>
<feature type="region of interest" description="Disordered" evidence="10">
    <location>
        <begin position="69"/>
        <end position="89"/>
    </location>
</feature>
<feature type="non-terminal residue" evidence="12">
    <location>
        <position position="1"/>
    </location>
</feature>
<dbReference type="SUPFAM" id="SSF57667">
    <property type="entry name" value="beta-beta-alpha zinc fingers"/>
    <property type="match status" value="1"/>
</dbReference>
<keyword evidence="6" id="KW-0805">Transcription regulation</keyword>
<evidence type="ECO:0000256" key="4">
    <source>
        <dbReference type="ARBA" id="ARBA00022771"/>
    </source>
</evidence>
<evidence type="ECO:0000256" key="6">
    <source>
        <dbReference type="ARBA" id="ARBA00023015"/>
    </source>
</evidence>
<dbReference type="Proteomes" id="UP000524451">
    <property type="component" value="Unassembled WGS sequence"/>
</dbReference>
<evidence type="ECO:0000256" key="2">
    <source>
        <dbReference type="ARBA" id="ARBA00022723"/>
    </source>
</evidence>
<organism evidence="12 13">
    <name type="scientific">Cettia cetti</name>
    <dbReference type="NCBI Taxonomy" id="68486"/>
    <lineage>
        <taxon>Eukaryota</taxon>
        <taxon>Metazoa</taxon>
        <taxon>Chordata</taxon>
        <taxon>Craniata</taxon>
        <taxon>Vertebrata</taxon>
        <taxon>Euteleostomi</taxon>
        <taxon>Archelosauria</taxon>
        <taxon>Archosauria</taxon>
        <taxon>Dinosauria</taxon>
        <taxon>Saurischia</taxon>
        <taxon>Theropoda</taxon>
        <taxon>Coelurosauria</taxon>
        <taxon>Aves</taxon>
        <taxon>Neognathae</taxon>
        <taxon>Neoaves</taxon>
        <taxon>Telluraves</taxon>
        <taxon>Australaves</taxon>
        <taxon>Passeriformes</taxon>
        <taxon>Sylvioidea</taxon>
        <taxon>Sylviidae</taxon>
        <taxon>Acrocephalinae</taxon>
        <taxon>Cettia</taxon>
    </lineage>
</organism>
<dbReference type="PROSITE" id="PS50157">
    <property type="entry name" value="ZINC_FINGER_C2H2_2"/>
    <property type="match status" value="2"/>
</dbReference>